<feature type="region of interest" description="Disordered" evidence="1">
    <location>
        <begin position="393"/>
        <end position="428"/>
    </location>
</feature>
<feature type="compositionally biased region" description="Basic and acidic residues" evidence="1">
    <location>
        <begin position="286"/>
        <end position="299"/>
    </location>
</feature>
<dbReference type="PANTHER" id="PTHR28244">
    <property type="entry name" value="RNA POLYMERASE I-SPECIFIC TRANSCRIPTION INITIATION FACTOR RRN11"/>
    <property type="match status" value="1"/>
</dbReference>
<reference evidence="2 3" key="1">
    <citation type="journal article" date="2014" name="PLoS ONE">
        <title>De novo Genome Assembly of the Fungal Plant Pathogen Pyrenophora semeniperda.</title>
        <authorList>
            <person name="Soliai M.M."/>
            <person name="Meyer S.E."/>
            <person name="Udall J.A."/>
            <person name="Elzinga D.E."/>
            <person name="Hermansen R.A."/>
            <person name="Bodily P.M."/>
            <person name="Hart A.A."/>
            <person name="Coleman C.E."/>
        </authorList>
    </citation>
    <scope>NUCLEOTIDE SEQUENCE [LARGE SCALE GENOMIC DNA]</scope>
    <source>
        <strain evidence="2 3">CCB06</strain>
        <tissue evidence="2">Mycelium</tissue>
    </source>
</reference>
<dbReference type="InterPro" id="IPR053029">
    <property type="entry name" value="RNA_pol_I-specific_init_factor"/>
</dbReference>
<dbReference type="GO" id="GO:0001164">
    <property type="term" value="F:RNA polymerase I core promoter sequence-specific DNA binding"/>
    <property type="evidence" value="ECO:0007669"/>
    <property type="project" value="InterPro"/>
</dbReference>
<dbReference type="GO" id="GO:0017025">
    <property type="term" value="F:TBP-class protein binding"/>
    <property type="evidence" value="ECO:0007669"/>
    <property type="project" value="TreeGrafter"/>
</dbReference>
<dbReference type="GO" id="GO:0042790">
    <property type="term" value="P:nucleolar large rRNA transcription by RNA polymerase I"/>
    <property type="evidence" value="ECO:0007669"/>
    <property type="project" value="TreeGrafter"/>
</dbReference>
<organism evidence="2 3">
    <name type="scientific">Pyrenophora seminiperda CCB06</name>
    <dbReference type="NCBI Taxonomy" id="1302712"/>
    <lineage>
        <taxon>Eukaryota</taxon>
        <taxon>Fungi</taxon>
        <taxon>Dikarya</taxon>
        <taxon>Ascomycota</taxon>
        <taxon>Pezizomycotina</taxon>
        <taxon>Dothideomycetes</taxon>
        <taxon>Pleosporomycetidae</taxon>
        <taxon>Pleosporales</taxon>
        <taxon>Pleosporineae</taxon>
        <taxon>Pleosporaceae</taxon>
        <taxon>Pyrenophora</taxon>
    </lineage>
</organism>
<evidence type="ECO:0000256" key="1">
    <source>
        <dbReference type="SAM" id="MobiDB-lite"/>
    </source>
</evidence>
<dbReference type="InterPro" id="IPR007224">
    <property type="entry name" value="TIF_Rrn11"/>
</dbReference>
<keyword evidence="2" id="KW-0396">Initiation factor</keyword>
<feature type="compositionally biased region" description="Basic and acidic residues" evidence="1">
    <location>
        <begin position="28"/>
        <end position="42"/>
    </location>
</feature>
<evidence type="ECO:0000313" key="2">
    <source>
        <dbReference type="EMBL" id="RMZ73399.1"/>
    </source>
</evidence>
<dbReference type="GO" id="GO:0003743">
    <property type="term" value="F:translation initiation factor activity"/>
    <property type="evidence" value="ECO:0007669"/>
    <property type="project" value="UniProtKB-KW"/>
</dbReference>
<dbReference type="EMBL" id="KE747840">
    <property type="protein sequence ID" value="RMZ73399.1"/>
    <property type="molecule type" value="Genomic_DNA"/>
</dbReference>
<proteinExistence type="predicted"/>
<evidence type="ECO:0000313" key="3">
    <source>
        <dbReference type="Proteomes" id="UP000265663"/>
    </source>
</evidence>
<accession>A0A3M7MGB3</accession>
<dbReference type="Proteomes" id="UP000265663">
    <property type="component" value="Unassembled WGS sequence"/>
</dbReference>
<feature type="region of interest" description="Disordered" evidence="1">
    <location>
        <begin position="1"/>
        <end position="55"/>
    </location>
</feature>
<protein>
    <submittedName>
        <fullName evidence="2">Transcription initiation factor Rrn11</fullName>
    </submittedName>
</protein>
<dbReference type="PANTHER" id="PTHR28244:SF1">
    <property type="entry name" value="RNA POLYMERASE I-SPECIFIC TRANSCRIPTION INITIATION FACTOR RRN11"/>
    <property type="match status" value="1"/>
</dbReference>
<sequence length="428" mass="48455">MQYFTPQLHEDPLRSRSLRASQYARARKTTDKTNTDDSHTDVQDTTTQEHPGTTVPEIAQLRVAGLLPDPDLELPPAPFPHAPAPARVERELDGPASVQEEMARAPSRLYAVNATSKSAWDGDPREADKKAALDKVSTLMHLCLLKGDYERAGRAWGAILRTHIAGRPVDPRNHGRWGIGAEIALRRNPLSCNETSQSNPQHNEIGRFSEEGFELARKYYERLILKHPSRKQQPQQPHSADERVFYPPMFSLWIYEICEKSKRARTQLQDELVARSRSSRSSSVDSIRDEPPSELHAKEEAIRREEFAQAIQIAKRLDEHIASPRFDRQASILQLRGNVALWIADLTLGKTGSNDDWDTDSFTNLQSAADQLKRLTNAQRELEAAQDFFERATRNGGDEHTATLSSINSKHRELGKHIEKLNPHQQNQ</sequence>
<dbReference type="Pfam" id="PF04090">
    <property type="entry name" value="Rrn11"/>
    <property type="match status" value="1"/>
</dbReference>
<feature type="compositionally biased region" description="Basic and acidic residues" evidence="1">
    <location>
        <begin position="410"/>
        <end position="422"/>
    </location>
</feature>
<dbReference type="GO" id="GO:0001181">
    <property type="term" value="F:RNA polymerase I general transcription initiation factor activity"/>
    <property type="evidence" value="ECO:0007669"/>
    <property type="project" value="InterPro"/>
</dbReference>
<dbReference type="GO" id="GO:0070860">
    <property type="term" value="C:RNA polymerase I core factor complex"/>
    <property type="evidence" value="ECO:0007669"/>
    <property type="project" value="TreeGrafter"/>
</dbReference>
<keyword evidence="3" id="KW-1185">Reference proteome</keyword>
<dbReference type="AlphaFoldDB" id="A0A3M7MGB3"/>
<keyword evidence="2" id="KW-0648">Protein biosynthesis</keyword>
<name>A0A3M7MGB3_9PLEO</name>
<feature type="region of interest" description="Disordered" evidence="1">
    <location>
        <begin position="271"/>
        <end position="299"/>
    </location>
</feature>
<gene>
    <name evidence="2" type="ORF">GMOD_00007906</name>
</gene>
<dbReference type="OrthoDB" id="2159786at2759"/>